<dbReference type="EMBL" id="WAAT01000004">
    <property type="protein sequence ID" value="KAB1071381.1"/>
    <property type="molecule type" value="Genomic_DNA"/>
</dbReference>
<dbReference type="AlphaFoldDB" id="A0A6N6MN67"/>
<feature type="chain" id="PRO_5026744042" evidence="2">
    <location>
        <begin position="19"/>
        <end position="301"/>
    </location>
</feature>
<dbReference type="RefSeq" id="WP_150936054.1">
    <property type="nucleotide sequence ID" value="NZ_WAAT01000004.1"/>
</dbReference>
<evidence type="ECO:0000256" key="2">
    <source>
        <dbReference type="SAM" id="SignalP"/>
    </source>
</evidence>
<evidence type="ECO:0000313" key="5">
    <source>
        <dbReference type="Proteomes" id="UP000441333"/>
    </source>
</evidence>
<dbReference type="InterPro" id="IPR050300">
    <property type="entry name" value="GDXG_lipolytic_enzyme"/>
</dbReference>
<dbReference type="SUPFAM" id="SSF53474">
    <property type="entry name" value="alpha/beta-Hydrolases"/>
    <property type="match status" value="1"/>
</dbReference>
<feature type="signal peptide" evidence="2">
    <location>
        <begin position="1"/>
        <end position="18"/>
    </location>
</feature>
<dbReference type="PANTHER" id="PTHR48081">
    <property type="entry name" value="AB HYDROLASE SUPERFAMILY PROTEIN C4A8.06C"/>
    <property type="match status" value="1"/>
</dbReference>
<dbReference type="Pfam" id="PF20434">
    <property type="entry name" value="BD-FAE"/>
    <property type="match status" value="1"/>
</dbReference>
<keyword evidence="2" id="KW-0732">Signal</keyword>
<dbReference type="GO" id="GO:0016787">
    <property type="term" value="F:hydrolase activity"/>
    <property type="evidence" value="ECO:0007669"/>
    <property type="project" value="UniProtKB-KW"/>
</dbReference>
<evidence type="ECO:0000256" key="1">
    <source>
        <dbReference type="ARBA" id="ARBA00022801"/>
    </source>
</evidence>
<name>A0A6N6MN67_9FLAO</name>
<dbReference type="Gene3D" id="3.40.50.1820">
    <property type="entry name" value="alpha/beta hydrolase"/>
    <property type="match status" value="1"/>
</dbReference>
<protein>
    <submittedName>
        <fullName evidence="4">Alpha/beta hydrolase</fullName>
    </submittedName>
</protein>
<comment type="caution">
    <text evidence="4">The sequence shown here is derived from an EMBL/GenBank/DDBJ whole genome shotgun (WGS) entry which is preliminary data.</text>
</comment>
<reference evidence="4 5" key="1">
    <citation type="submission" date="2019-09" db="EMBL/GenBank/DDBJ databases">
        <authorList>
            <person name="Cao W.R."/>
        </authorList>
    </citation>
    <scope>NUCLEOTIDE SEQUENCE [LARGE SCALE GENOMIC DNA]</scope>
    <source>
        <strain evidence="4 5">B1N29</strain>
    </source>
</reference>
<keyword evidence="5" id="KW-1185">Reference proteome</keyword>
<accession>A0A6N6MN67</accession>
<gene>
    <name evidence="4" type="ORF">F6U93_01245</name>
</gene>
<keyword evidence="1 4" id="KW-0378">Hydrolase</keyword>
<dbReference type="Proteomes" id="UP000441333">
    <property type="component" value="Unassembled WGS sequence"/>
</dbReference>
<sequence>MTALRLSLLFLLSFYALSAQTRYIDPVFSDASMRTYNYAIKDKDTLKLDIYEPVGDSIKKRPLMVLVHGGGFYSGSRNESYLISMAKNIAKKGYNVASIDYRLTQEHRDVSCGTPQNEIFQVYRRGAQDVLDALFYLTKYKKEFKIDASKIILAGSSAGAETILNIAYNRKLMSSLSRHKRIKIAAVFSISGAIFDLNAIKKDNAIPGAFYHGENDRVVPYSKGAHHSCTVFQKGFFILEGSKQITNKLANLNASFLLYTYKGRGHDVFNLPNKDYHQAFLFFKDVLFDNKFYQGRIRKNF</sequence>
<dbReference type="InterPro" id="IPR029058">
    <property type="entry name" value="AB_hydrolase_fold"/>
</dbReference>
<evidence type="ECO:0000313" key="4">
    <source>
        <dbReference type="EMBL" id="KAB1071381.1"/>
    </source>
</evidence>
<proteinExistence type="predicted"/>
<dbReference type="InterPro" id="IPR049492">
    <property type="entry name" value="BD-FAE-like_dom"/>
</dbReference>
<evidence type="ECO:0000259" key="3">
    <source>
        <dbReference type="Pfam" id="PF20434"/>
    </source>
</evidence>
<organism evidence="4 5">
    <name type="scientific">Pseudotamlana haliotis</name>
    <dbReference type="NCBI Taxonomy" id="2614804"/>
    <lineage>
        <taxon>Bacteria</taxon>
        <taxon>Pseudomonadati</taxon>
        <taxon>Bacteroidota</taxon>
        <taxon>Flavobacteriia</taxon>
        <taxon>Flavobacteriales</taxon>
        <taxon>Flavobacteriaceae</taxon>
        <taxon>Pseudotamlana</taxon>
    </lineage>
</organism>
<feature type="domain" description="BD-FAE-like" evidence="3">
    <location>
        <begin position="48"/>
        <end position="202"/>
    </location>
</feature>